<comment type="caution">
    <text evidence="1">The sequence shown here is derived from an EMBL/GenBank/DDBJ whole genome shotgun (WGS) entry which is preliminary data.</text>
</comment>
<name>A0A9P6LB17_9AGAM</name>
<evidence type="ECO:0000313" key="2">
    <source>
        <dbReference type="Proteomes" id="UP000736335"/>
    </source>
</evidence>
<sequence>MHRAFQLDEIVGLIAIQVGMTKCADIMKLARACRTLAKPCLDILWSNYQHEFLPLIMCLPRDCFVLDDDGFESLFYFKRAPEPHEWIRVDRYARVMRDLEIKRSWPSDLAFSAWSTLCDLRPDHVLLPNLRSLNWNTDDISIRHISLLNSPNLTKVTIRLTGVEDPQHIAELPFHHVEELHIVAPDPAYFPPLAQEFNDAVSELAMRTTPRLQTIRVPTVLSSKAFHHVADLPNIERIDAQFCLDLDRPYLYEPLYIPSLKTFKARFQGPDAWKFALPRIHTPNLNGITLKFKENPNESECRELLDTMVNDGLDKKIDRLSIPRIDAVTGVVLQVLEPLFQFKNLTHVRLGFRCDDPKGCMYMMTDPDAAAVGKALPHIQKLFLGPACKIPNRGVTFKGLASLSEHCRDLEKLQTHFDLTYDNVDELNRRLTEAVAPGTSECKLEEICVGRQGYSSSPDAPLVLVLTLDRMFPQLKRINHSYSEQSWRKVQGILENVRAFQSNHSQIRNIMHAITSPVSSEELSNNQLPVRIRRDPISMALVCYTGGMDLPGMRIEERQPFWKEVAKAHSLIKKFKPVIV</sequence>
<dbReference type="Proteomes" id="UP000736335">
    <property type="component" value="Unassembled WGS sequence"/>
</dbReference>
<dbReference type="AlphaFoldDB" id="A0A9P6LB17"/>
<proteinExistence type="predicted"/>
<dbReference type="OrthoDB" id="3255541at2759"/>
<protein>
    <recommendedName>
        <fullName evidence="3">F-box domain-containing protein</fullName>
    </recommendedName>
</protein>
<evidence type="ECO:0008006" key="3">
    <source>
        <dbReference type="Google" id="ProtNLM"/>
    </source>
</evidence>
<dbReference type="InterPro" id="IPR032675">
    <property type="entry name" value="LRR_dom_sf"/>
</dbReference>
<reference evidence="1" key="1">
    <citation type="journal article" date="2020" name="Nat. Commun.">
        <title>Large-scale genome sequencing of mycorrhizal fungi provides insights into the early evolution of symbiotic traits.</title>
        <authorList>
            <person name="Miyauchi S."/>
            <person name="Kiss E."/>
            <person name="Kuo A."/>
            <person name="Drula E."/>
            <person name="Kohler A."/>
            <person name="Sanchez-Garcia M."/>
            <person name="Morin E."/>
            <person name="Andreopoulos B."/>
            <person name="Barry K.W."/>
            <person name="Bonito G."/>
            <person name="Buee M."/>
            <person name="Carver A."/>
            <person name="Chen C."/>
            <person name="Cichocki N."/>
            <person name="Clum A."/>
            <person name="Culley D."/>
            <person name="Crous P.W."/>
            <person name="Fauchery L."/>
            <person name="Girlanda M."/>
            <person name="Hayes R.D."/>
            <person name="Keri Z."/>
            <person name="LaButti K."/>
            <person name="Lipzen A."/>
            <person name="Lombard V."/>
            <person name="Magnuson J."/>
            <person name="Maillard F."/>
            <person name="Murat C."/>
            <person name="Nolan M."/>
            <person name="Ohm R.A."/>
            <person name="Pangilinan J."/>
            <person name="Pereira M.F."/>
            <person name="Perotto S."/>
            <person name="Peter M."/>
            <person name="Pfister S."/>
            <person name="Riley R."/>
            <person name="Sitrit Y."/>
            <person name="Stielow J.B."/>
            <person name="Szollosi G."/>
            <person name="Zifcakova L."/>
            <person name="Stursova M."/>
            <person name="Spatafora J.W."/>
            <person name="Tedersoo L."/>
            <person name="Vaario L.M."/>
            <person name="Yamada A."/>
            <person name="Yan M."/>
            <person name="Wang P."/>
            <person name="Xu J."/>
            <person name="Bruns T."/>
            <person name="Baldrian P."/>
            <person name="Vilgalys R."/>
            <person name="Dunand C."/>
            <person name="Henrissat B."/>
            <person name="Grigoriev I.V."/>
            <person name="Hibbett D."/>
            <person name="Nagy L.G."/>
            <person name="Martin F.M."/>
        </authorList>
    </citation>
    <scope>NUCLEOTIDE SEQUENCE</scope>
    <source>
        <strain evidence="1">UH-Tt-Lm1</strain>
    </source>
</reference>
<accession>A0A9P6LB17</accession>
<evidence type="ECO:0000313" key="1">
    <source>
        <dbReference type="EMBL" id="KAF9791910.1"/>
    </source>
</evidence>
<dbReference type="EMBL" id="WIUZ02000001">
    <property type="protein sequence ID" value="KAF9791910.1"/>
    <property type="molecule type" value="Genomic_DNA"/>
</dbReference>
<gene>
    <name evidence="1" type="ORF">BJ322DRAFT_2899</name>
</gene>
<keyword evidence="2" id="KW-1185">Reference proteome</keyword>
<reference evidence="1" key="2">
    <citation type="submission" date="2020-11" db="EMBL/GenBank/DDBJ databases">
        <authorList>
            <consortium name="DOE Joint Genome Institute"/>
            <person name="Kuo A."/>
            <person name="Miyauchi S."/>
            <person name="Kiss E."/>
            <person name="Drula E."/>
            <person name="Kohler A."/>
            <person name="Sanchez-Garcia M."/>
            <person name="Andreopoulos B."/>
            <person name="Barry K.W."/>
            <person name="Bonito G."/>
            <person name="Buee M."/>
            <person name="Carver A."/>
            <person name="Chen C."/>
            <person name="Cichocki N."/>
            <person name="Clum A."/>
            <person name="Culley D."/>
            <person name="Crous P.W."/>
            <person name="Fauchery L."/>
            <person name="Girlanda M."/>
            <person name="Hayes R."/>
            <person name="Keri Z."/>
            <person name="Labutti K."/>
            <person name="Lipzen A."/>
            <person name="Lombard V."/>
            <person name="Magnuson J."/>
            <person name="Maillard F."/>
            <person name="Morin E."/>
            <person name="Murat C."/>
            <person name="Nolan M."/>
            <person name="Ohm R."/>
            <person name="Pangilinan J."/>
            <person name="Pereira M."/>
            <person name="Perotto S."/>
            <person name="Peter M."/>
            <person name="Riley R."/>
            <person name="Sitrit Y."/>
            <person name="Stielow B."/>
            <person name="Szollosi G."/>
            <person name="Zifcakova L."/>
            <person name="Stursova M."/>
            <person name="Spatafora J.W."/>
            <person name="Tedersoo L."/>
            <person name="Vaario L.-M."/>
            <person name="Yamada A."/>
            <person name="Yan M."/>
            <person name="Wang P."/>
            <person name="Xu J."/>
            <person name="Bruns T."/>
            <person name="Baldrian P."/>
            <person name="Vilgalys R."/>
            <person name="Henrissat B."/>
            <person name="Grigoriev I.V."/>
            <person name="Hibbett D."/>
            <person name="Nagy L.G."/>
            <person name="Martin F.M."/>
        </authorList>
    </citation>
    <scope>NUCLEOTIDE SEQUENCE</scope>
    <source>
        <strain evidence="1">UH-Tt-Lm1</strain>
    </source>
</reference>
<organism evidence="1 2">
    <name type="scientific">Thelephora terrestris</name>
    <dbReference type="NCBI Taxonomy" id="56493"/>
    <lineage>
        <taxon>Eukaryota</taxon>
        <taxon>Fungi</taxon>
        <taxon>Dikarya</taxon>
        <taxon>Basidiomycota</taxon>
        <taxon>Agaricomycotina</taxon>
        <taxon>Agaricomycetes</taxon>
        <taxon>Thelephorales</taxon>
        <taxon>Thelephoraceae</taxon>
        <taxon>Thelephora</taxon>
    </lineage>
</organism>
<dbReference type="Gene3D" id="3.80.10.10">
    <property type="entry name" value="Ribonuclease Inhibitor"/>
    <property type="match status" value="1"/>
</dbReference>